<dbReference type="SMART" id="SM00663">
    <property type="entry name" value="RPOLA_N"/>
    <property type="match status" value="1"/>
</dbReference>
<dbReference type="EC" id="2.7.7.6" evidence="7"/>
<feature type="binding site" evidence="7">
    <location>
        <position position="60"/>
    </location>
    <ligand>
        <name>Zn(2+)</name>
        <dbReference type="ChEBI" id="CHEBI:29105"/>
        <label>1</label>
    </ligand>
</feature>
<dbReference type="Pfam" id="PF04997">
    <property type="entry name" value="RNA_pol_Rpb1_1"/>
    <property type="match status" value="1"/>
</dbReference>
<sequence>MKSITDFDAVRLRLASPERILEWSFGEVTKPETINYRTQKPEKDGLFDERIFGPTKDWECYCGKYRRIRYKGIVCDKCGVEVTRSIVRRERMAHIKLASPVSHIWFLRGVPSKMGLLLDINVGQLEKVIYFASYIVTTVNEEAKQDVLVRMRREADAKQAAIAAGYRKLRDGATPKKKDALLRQEKEEADKLAAAVAAAEEKLSSLVPHTIISEVEYRDLSLKYGHVFKADIGSEAIRSIFEQMDLSALGAQLEKDMETASAAKRKRISRRLSLIRSLQRAGIEPAWMLLTVLPVIPPDLRPMVQLDGGRFAASDLNDLYRRVINRNNRLRRLLELGAPEVITRNEKRMLQEAVDALIDNSARRGSTTTLAAGQRRQLRSLADMLKGKQGRFRQNLLGKRVDYSGRSVIVVGPELALHQCGLPKLMALELFKPFVIHALIERELAHNIRSATRLIEQGIPEVWDALEDVTQRHKVLLNRAPTLHRLGIQAFQPVLIEGKAIQIHPMVTSPYNADFDGDQMAVHVPLSDAARYEASEIMLSSHNLLKPADGAPSTSATQDIVLGLYYITKIGKAAVGEGRAFSSADEARMAYALEHVAINARILVPVPVGGGGEMIETTVGRLIFNEIVPENFAFVNDVLDKPTLKRLVGTVLSTYGQEVCAAFLDRMKSLGFTYATKSGLSWGMADLVVPPQKEGILSAAQERVDTIRQQYENGLLTDEERYRMAVSVWEGVREEMNSLGASTLDPDGTVHTMVNSGARGSWTQVMQMMGMKGTVAGPTGEVVEVPIKSSFKEGFSALEYFLSTHGTRKGMADTALRTATAGYLTRRLVNVAQDLVVREEDCQDSEGAAVTRVDSEEAGTTLGKRIQGRVLAEAVRHPKTHAVVYKRGTLIGRAEAAAIDELEISEATIRSVVTCKAQRGICRVCYGWDLGRNALVDIGQPVGVVAAQSIGEPGTQLTMRTFHSGGVGGEDITQGLPRVEELFEARIPKGEALMSEIDGVAAVTTDARETVITITSKGSRLREYDVTGVTLAKGITSGEKAAEGDLLFVNVEGEDVTAPFNGMVTVKDGRLSIRGRGKDVREYRVPLNTTLNVKDGDDVLAGRQLTEGHLNLHSLFTAAGIRAVQHYILREVQQVYAIQGETINDKHLEIIVRQMLSRIRIHDAGDTELLAGRVVELSEFLSANRTAEADGKKPAVGERLLLGITKVSLTTKSFLAAASFMETARVLIDAAVTGQADTLEGLKENVIIGRLIPVGTGYQQQQEKLAARAAKEAASKKAEKSE</sequence>
<dbReference type="InterPro" id="IPR042102">
    <property type="entry name" value="RNA_pol_Rpb1_3_sf"/>
</dbReference>
<keyword evidence="7" id="KW-0862">Zinc</keyword>
<dbReference type="Gene3D" id="2.40.40.20">
    <property type="match status" value="1"/>
</dbReference>
<keyword evidence="1 7" id="KW-0240">DNA-directed RNA polymerase</keyword>
<feature type="binding site" evidence="7">
    <location>
        <position position="915"/>
    </location>
    <ligand>
        <name>Zn(2+)</name>
        <dbReference type="ChEBI" id="CHEBI:29105"/>
        <label>2</label>
    </ligand>
</feature>
<organism evidence="10 11">
    <name type="scientific">Candidatus Andersenbacteria bacterium CG10_big_fil_rev_8_21_14_0_10_54_11</name>
    <dbReference type="NCBI Taxonomy" id="1974485"/>
    <lineage>
        <taxon>Bacteria</taxon>
        <taxon>Candidatus Anderseniibacteriota</taxon>
    </lineage>
</organism>
<dbReference type="NCBIfam" id="TIGR02386">
    <property type="entry name" value="rpoC_TIGR"/>
    <property type="match status" value="1"/>
</dbReference>
<dbReference type="InterPro" id="IPR006592">
    <property type="entry name" value="RNA_pol_N"/>
</dbReference>
<feature type="binding site" evidence="7">
    <location>
        <position position="842"/>
    </location>
    <ligand>
        <name>Zn(2+)</name>
        <dbReference type="ChEBI" id="CHEBI:29105"/>
        <label>2</label>
    </ligand>
</feature>
<evidence type="ECO:0000256" key="5">
    <source>
        <dbReference type="ARBA" id="ARBA00023163"/>
    </source>
</evidence>
<dbReference type="InterPro" id="IPR045867">
    <property type="entry name" value="DNA-dir_RpoC_beta_prime"/>
</dbReference>
<feature type="binding site" evidence="7">
    <location>
        <position position="78"/>
    </location>
    <ligand>
        <name>Zn(2+)</name>
        <dbReference type="ChEBI" id="CHEBI:29105"/>
        <label>1</label>
    </ligand>
</feature>
<dbReference type="Proteomes" id="UP000230731">
    <property type="component" value="Unassembled WGS sequence"/>
</dbReference>
<feature type="binding site" evidence="7">
    <location>
        <position position="75"/>
    </location>
    <ligand>
        <name>Zn(2+)</name>
        <dbReference type="ChEBI" id="CHEBI:29105"/>
        <label>1</label>
    </ligand>
</feature>
<comment type="subunit">
    <text evidence="7">The RNAP catalytic core consists of 2 alpha, 1 beta, 1 beta' and 1 omega subunit. When a sigma factor is associated with the core the holoenzyme is formed, which can initiate transcription.</text>
</comment>
<reference evidence="11" key="1">
    <citation type="submission" date="2017-09" db="EMBL/GenBank/DDBJ databases">
        <title>Depth-based differentiation of microbial function through sediment-hosted aquifers and enrichment of novel symbionts in the deep terrestrial subsurface.</title>
        <authorList>
            <person name="Probst A.J."/>
            <person name="Ladd B."/>
            <person name="Jarett J.K."/>
            <person name="Geller-Mcgrath D.E."/>
            <person name="Sieber C.M.K."/>
            <person name="Emerson J.B."/>
            <person name="Anantharaman K."/>
            <person name="Thomas B.C."/>
            <person name="Malmstrom R."/>
            <person name="Stieglmeier M."/>
            <person name="Klingl A."/>
            <person name="Woyke T."/>
            <person name="Ryan C.M."/>
            <person name="Banfield J.F."/>
        </authorList>
    </citation>
    <scope>NUCLEOTIDE SEQUENCE [LARGE SCALE GENOMIC DNA]</scope>
</reference>
<keyword evidence="7" id="KW-0460">Magnesium</keyword>
<dbReference type="Gene3D" id="1.10.274.100">
    <property type="entry name" value="RNA polymerase Rpb1, domain 3"/>
    <property type="match status" value="2"/>
</dbReference>
<dbReference type="Gene3D" id="1.10.150.390">
    <property type="match status" value="1"/>
</dbReference>
<keyword evidence="2 7" id="KW-0808">Transferase</keyword>
<dbReference type="GO" id="GO:0008270">
    <property type="term" value="F:zinc ion binding"/>
    <property type="evidence" value="ECO:0007669"/>
    <property type="project" value="UniProtKB-UniRule"/>
</dbReference>
<dbReference type="GO" id="GO:0003677">
    <property type="term" value="F:DNA binding"/>
    <property type="evidence" value="ECO:0007669"/>
    <property type="project" value="UniProtKB-UniRule"/>
</dbReference>
<comment type="catalytic activity">
    <reaction evidence="6 7 8">
        <text>RNA(n) + a ribonucleoside 5'-triphosphate = RNA(n+1) + diphosphate</text>
        <dbReference type="Rhea" id="RHEA:21248"/>
        <dbReference type="Rhea" id="RHEA-COMP:14527"/>
        <dbReference type="Rhea" id="RHEA-COMP:17342"/>
        <dbReference type="ChEBI" id="CHEBI:33019"/>
        <dbReference type="ChEBI" id="CHEBI:61557"/>
        <dbReference type="ChEBI" id="CHEBI:140395"/>
        <dbReference type="EC" id="2.7.7.6"/>
    </reaction>
</comment>
<keyword evidence="5 7" id="KW-0804">Transcription</keyword>
<accession>A0A2M6WZE5</accession>
<dbReference type="GO" id="GO:0003899">
    <property type="term" value="F:DNA-directed RNA polymerase activity"/>
    <property type="evidence" value="ECO:0007669"/>
    <property type="project" value="UniProtKB-UniRule"/>
</dbReference>
<dbReference type="EMBL" id="PEZP01000028">
    <property type="protein sequence ID" value="PIT98149.1"/>
    <property type="molecule type" value="Genomic_DNA"/>
</dbReference>
<evidence type="ECO:0000259" key="9">
    <source>
        <dbReference type="SMART" id="SM00663"/>
    </source>
</evidence>
<feature type="binding site" evidence="7">
    <location>
        <position position="62"/>
    </location>
    <ligand>
        <name>Zn(2+)</name>
        <dbReference type="ChEBI" id="CHEBI:29105"/>
        <label>1</label>
    </ligand>
</feature>
<dbReference type="InterPro" id="IPR007083">
    <property type="entry name" value="RNA_pol_Rpb1_4"/>
</dbReference>
<dbReference type="Pfam" id="PF00623">
    <property type="entry name" value="RNA_pol_Rpb1_2"/>
    <property type="match status" value="2"/>
</dbReference>
<evidence type="ECO:0000256" key="6">
    <source>
        <dbReference type="ARBA" id="ARBA00048552"/>
    </source>
</evidence>
<feature type="binding site" evidence="7">
    <location>
        <position position="518"/>
    </location>
    <ligand>
        <name>Mg(2+)</name>
        <dbReference type="ChEBI" id="CHEBI:18420"/>
    </ligand>
</feature>
<feature type="binding site" evidence="7">
    <location>
        <position position="516"/>
    </location>
    <ligand>
        <name>Mg(2+)</name>
        <dbReference type="ChEBI" id="CHEBI:18420"/>
    </ligand>
</feature>
<dbReference type="GO" id="GO:0006351">
    <property type="term" value="P:DNA-templated transcription"/>
    <property type="evidence" value="ECO:0007669"/>
    <property type="project" value="UniProtKB-UniRule"/>
</dbReference>
<dbReference type="Pfam" id="PF05000">
    <property type="entry name" value="RNA_pol_Rpb1_4"/>
    <property type="match status" value="1"/>
</dbReference>
<feature type="binding site" evidence="7">
    <location>
        <position position="925"/>
    </location>
    <ligand>
        <name>Zn(2+)</name>
        <dbReference type="ChEBI" id="CHEBI:29105"/>
        <label>2</label>
    </ligand>
</feature>
<comment type="caution">
    <text evidence="10">The sequence shown here is derived from an EMBL/GenBank/DDBJ whole genome shotgun (WGS) entry which is preliminary data.</text>
</comment>
<dbReference type="InterPro" id="IPR044893">
    <property type="entry name" value="RNA_pol_Rpb1_clamp_domain"/>
</dbReference>
<dbReference type="InterPro" id="IPR038120">
    <property type="entry name" value="Rpb1_funnel_sf"/>
</dbReference>
<dbReference type="Pfam" id="PF04983">
    <property type="entry name" value="RNA_pol_Rpb1_3"/>
    <property type="match status" value="1"/>
</dbReference>
<gene>
    <name evidence="7 10" type="primary">rpoC</name>
    <name evidence="10" type="ORF">COT71_02305</name>
</gene>
<dbReference type="InterPro" id="IPR007081">
    <property type="entry name" value="RNA_pol_Rpb1_5"/>
</dbReference>
<protein>
    <recommendedName>
        <fullName evidence="7">DNA-directed RNA polymerase subunit beta'</fullName>
        <shortName evidence="7">RNAP subunit beta'</shortName>
        <ecNumber evidence="7">2.7.7.6</ecNumber>
    </recommendedName>
    <alternativeName>
        <fullName evidence="7">RNA polymerase subunit beta'</fullName>
    </alternativeName>
    <alternativeName>
        <fullName evidence="7">Transcriptase subunit beta'</fullName>
    </alternativeName>
</protein>
<dbReference type="CDD" id="cd01609">
    <property type="entry name" value="RNAP_beta'_N"/>
    <property type="match status" value="1"/>
</dbReference>
<proteinExistence type="inferred from homology"/>
<evidence type="ECO:0000256" key="7">
    <source>
        <dbReference type="HAMAP-Rule" id="MF_01322"/>
    </source>
</evidence>
<evidence type="ECO:0000313" key="10">
    <source>
        <dbReference type="EMBL" id="PIT98149.1"/>
    </source>
</evidence>
<evidence type="ECO:0000256" key="3">
    <source>
        <dbReference type="ARBA" id="ARBA00022695"/>
    </source>
</evidence>
<dbReference type="PANTHER" id="PTHR19376:SF54">
    <property type="entry name" value="DNA-DIRECTED RNA POLYMERASE SUBUNIT BETA"/>
    <property type="match status" value="1"/>
</dbReference>
<dbReference type="InterPro" id="IPR007080">
    <property type="entry name" value="RNA_pol_Rpb1_1"/>
</dbReference>
<keyword evidence="3 7" id="KW-0548">Nucleotidyltransferase</keyword>
<feature type="binding site" evidence="7">
    <location>
        <position position="514"/>
    </location>
    <ligand>
        <name>Mg(2+)</name>
        <dbReference type="ChEBI" id="CHEBI:18420"/>
    </ligand>
</feature>
<dbReference type="CDD" id="cd02655">
    <property type="entry name" value="RNAP_beta'_C"/>
    <property type="match status" value="1"/>
</dbReference>
<comment type="cofactor">
    <cofactor evidence="7">
        <name>Mg(2+)</name>
        <dbReference type="ChEBI" id="CHEBI:18420"/>
    </cofactor>
    <text evidence="7">Binds 1 Mg(2+) ion per subunit.</text>
</comment>
<dbReference type="Gene3D" id="1.10.1790.20">
    <property type="match status" value="2"/>
</dbReference>
<evidence type="ECO:0000256" key="2">
    <source>
        <dbReference type="ARBA" id="ARBA00022679"/>
    </source>
</evidence>
<dbReference type="Gene3D" id="4.10.860.120">
    <property type="entry name" value="RNA polymerase II, clamp domain"/>
    <property type="match status" value="1"/>
</dbReference>
<keyword evidence="4 7" id="KW-0479">Metal-binding</keyword>
<dbReference type="InterPro" id="IPR000722">
    <property type="entry name" value="RNA_pol_asu"/>
</dbReference>
<dbReference type="Gene3D" id="2.40.50.100">
    <property type="match status" value="2"/>
</dbReference>
<evidence type="ECO:0000313" key="11">
    <source>
        <dbReference type="Proteomes" id="UP000230731"/>
    </source>
</evidence>
<evidence type="ECO:0000256" key="1">
    <source>
        <dbReference type="ARBA" id="ARBA00022478"/>
    </source>
</evidence>
<dbReference type="GO" id="GO:0000428">
    <property type="term" value="C:DNA-directed RNA polymerase complex"/>
    <property type="evidence" value="ECO:0007669"/>
    <property type="project" value="UniProtKB-KW"/>
</dbReference>
<dbReference type="HAMAP" id="MF_01322">
    <property type="entry name" value="RNApol_bact_RpoC"/>
    <property type="match status" value="1"/>
</dbReference>
<comment type="function">
    <text evidence="7 8">DNA-dependent RNA polymerase catalyzes the transcription of DNA into RNA using the four ribonucleoside triphosphates as substrates.</text>
</comment>
<dbReference type="SUPFAM" id="SSF64484">
    <property type="entry name" value="beta and beta-prime subunits of DNA dependent RNA-polymerase"/>
    <property type="match status" value="1"/>
</dbReference>
<dbReference type="Gene3D" id="1.10.40.90">
    <property type="match status" value="1"/>
</dbReference>
<evidence type="ECO:0000256" key="4">
    <source>
        <dbReference type="ARBA" id="ARBA00022723"/>
    </source>
</evidence>
<name>A0A2M6WZE5_9BACT</name>
<feature type="binding site" evidence="7">
    <location>
        <position position="922"/>
    </location>
    <ligand>
        <name>Zn(2+)</name>
        <dbReference type="ChEBI" id="CHEBI:29105"/>
        <label>2</label>
    </ligand>
</feature>
<feature type="domain" description="RNA polymerase N-terminal" evidence="9">
    <location>
        <begin position="286"/>
        <end position="568"/>
    </location>
</feature>
<dbReference type="Pfam" id="PF04998">
    <property type="entry name" value="RNA_pol_Rpb1_5"/>
    <property type="match status" value="1"/>
</dbReference>
<dbReference type="GO" id="GO:0000287">
    <property type="term" value="F:magnesium ion binding"/>
    <property type="evidence" value="ECO:0007669"/>
    <property type="project" value="UniProtKB-UniRule"/>
</dbReference>
<dbReference type="InterPro" id="IPR012754">
    <property type="entry name" value="DNA-dir_RpoC_beta_prime_bact"/>
</dbReference>
<dbReference type="InterPro" id="IPR007066">
    <property type="entry name" value="RNA_pol_Rpb1_3"/>
</dbReference>
<comment type="cofactor">
    <cofactor evidence="7">
        <name>Zn(2+)</name>
        <dbReference type="ChEBI" id="CHEBI:29105"/>
    </cofactor>
    <text evidence="7">Binds 2 Zn(2+) ions per subunit.</text>
</comment>
<evidence type="ECO:0000256" key="8">
    <source>
        <dbReference type="RuleBase" id="RU004279"/>
    </source>
</evidence>
<dbReference type="PANTHER" id="PTHR19376">
    <property type="entry name" value="DNA-DIRECTED RNA POLYMERASE"/>
    <property type="match status" value="1"/>
</dbReference>
<comment type="similarity">
    <text evidence="7 8">Belongs to the RNA polymerase beta' chain family.</text>
</comment>
<dbReference type="Gene3D" id="1.10.132.30">
    <property type="match status" value="1"/>
</dbReference>